<comment type="caution">
    <text evidence="2">The sequence shown here is derived from an EMBL/GenBank/DDBJ whole genome shotgun (WGS) entry which is preliminary data.</text>
</comment>
<proteinExistence type="predicted"/>
<keyword evidence="1" id="KW-0472">Membrane</keyword>
<evidence type="ECO:0000256" key="1">
    <source>
        <dbReference type="SAM" id="Phobius"/>
    </source>
</evidence>
<reference evidence="2 3" key="1">
    <citation type="submission" date="2017-12" db="EMBL/GenBank/DDBJ databases">
        <title>Sequencing the genomes of 1000 Actinobacteria strains.</title>
        <authorList>
            <person name="Klenk H.-P."/>
        </authorList>
    </citation>
    <scope>NUCLEOTIDE SEQUENCE [LARGE SCALE GENOMIC DNA]</scope>
    <source>
        <strain evidence="2 3">DSM 45165</strain>
    </source>
</reference>
<keyword evidence="1" id="KW-1133">Transmembrane helix</keyword>
<evidence type="ECO:0000313" key="3">
    <source>
        <dbReference type="Proteomes" id="UP000233750"/>
    </source>
</evidence>
<accession>A0A2N3X1X2</accession>
<keyword evidence="3" id="KW-1185">Reference proteome</keyword>
<organism evidence="2 3">
    <name type="scientific">Amycolatopsis echigonensis</name>
    <dbReference type="NCBI Taxonomy" id="2576905"/>
    <lineage>
        <taxon>Bacteria</taxon>
        <taxon>Bacillati</taxon>
        <taxon>Actinomycetota</taxon>
        <taxon>Actinomycetes</taxon>
        <taxon>Pseudonocardiales</taxon>
        <taxon>Pseudonocardiaceae</taxon>
        <taxon>Amycolatopsis</taxon>
    </lineage>
</organism>
<dbReference type="EMBL" id="PJMY01000001">
    <property type="protein sequence ID" value="PKW00124.1"/>
    <property type="molecule type" value="Genomic_DNA"/>
</dbReference>
<evidence type="ECO:0000313" key="2">
    <source>
        <dbReference type="EMBL" id="PKW00124.1"/>
    </source>
</evidence>
<protein>
    <submittedName>
        <fullName evidence="2">Uncharacterized protein</fullName>
    </submittedName>
</protein>
<dbReference type="RefSeq" id="WP_101433838.1">
    <property type="nucleotide sequence ID" value="NZ_PJMY01000001.1"/>
</dbReference>
<dbReference type="Proteomes" id="UP000233750">
    <property type="component" value="Unassembled WGS sequence"/>
</dbReference>
<feature type="transmembrane region" description="Helical" evidence="1">
    <location>
        <begin position="6"/>
        <end position="29"/>
    </location>
</feature>
<keyword evidence="1" id="KW-0812">Transmembrane</keyword>
<dbReference type="AlphaFoldDB" id="A0A2N3X1X2"/>
<name>A0A2N3X1X2_9PSEU</name>
<gene>
    <name evidence="2" type="ORF">ATK30_0208</name>
</gene>
<sequence>MQPLWVVIFSAVGGGIVGLIANFGTTILANRQALSRQKAEHAHARHVERDKLLFSARFELYAAVPRLVDDTNAHYRWLLEKAIGAGTRLIDLYPSTASMKIVQQAKDLRQATRVISSQPVMARADNYCHRILWANGYLQRMLDEGETDLLELIDLDQIREAGQLLLEQIRMEFGNTESAGS</sequence>